<dbReference type="PANTHER" id="PTHR23176:SF129">
    <property type="entry name" value="RHO GTPASE ACTIVATING PROTEIN AT 16F, ISOFORM E-RELATED"/>
    <property type="match status" value="1"/>
</dbReference>
<keyword evidence="1" id="KW-0343">GTPase activation</keyword>
<feature type="compositionally biased region" description="Low complexity" evidence="2">
    <location>
        <begin position="139"/>
        <end position="151"/>
    </location>
</feature>
<feature type="compositionally biased region" description="Basic and acidic residues" evidence="2">
    <location>
        <begin position="115"/>
        <end position="134"/>
    </location>
</feature>
<dbReference type="AlphaFoldDB" id="A0A1E3QFD2"/>
<dbReference type="SMART" id="SM00324">
    <property type="entry name" value="RhoGAP"/>
    <property type="match status" value="1"/>
</dbReference>
<dbReference type="EMBL" id="KV454289">
    <property type="protein sequence ID" value="ODQ76413.1"/>
    <property type="molecule type" value="Genomic_DNA"/>
</dbReference>
<dbReference type="Gene3D" id="1.10.555.10">
    <property type="entry name" value="Rho GTPase activation protein"/>
    <property type="match status" value="1"/>
</dbReference>
<feature type="compositionally biased region" description="Low complexity" evidence="2">
    <location>
        <begin position="92"/>
        <end position="105"/>
    </location>
</feature>
<protein>
    <recommendedName>
        <fullName evidence="3">Rho-GAP domain-containing protein</fullName>
    </recommendedName>
</protein>
<dbReference type="PROSITE" id="PS50238">
    <property type="entry name" value="RHOGAP"/>
    <property type="match status" value="1"/>
</dbReference>
<feature type="compositionally biased region" description="Low complexity" evidence="2">
    <location>
        <begin position="209"/>
        <end position="238"/>
    </location>
</feature>
<dbReference type="PANTHER" id="PTHR23176">
    <property type="entry name" value="RHO/RAC/CDC GTPASE-ACTIVATING PROTEIN"/>
    <property type="match status" value="1"/>
</dbReference>
<accession>A0A1E3QFD2</accession>
<evidence type="ECO:0000313" key="4">
    <source>
        <dbReference type="EMBL" id="ODQ76413.1"/>
    </source>
</evidence>
<dbReference type="STRING" id="675824.A0A1E3QFD2"/>
<dbReference type="GO" id="GO:0005096">
    <property type="term" value="F:GTPase activator activity"/>
    <property type="evidence" value="ECO:0007669"/>
    <property type="project" value="UniProtKB-KW"/>
</dbReference>
<feature type="domain" description="Rho-GAP" evidence="3">
    <location>
        <begin position="305"/>
        <end position="465"/>
    </location>
</feature>
<dbReference type="CDD" id="cd00159">
    <property type="entry name" value="RhoGAP"/>
    <property type="match status" value="1"/>
</dbReference>
<dbReference type="OrthoDB" id="185175at2759"/>
<dbReference type="Proteomes" id="UP000094385">
    <property type="component" value="Unassembled WGS sequence"/>
</dbReference>
<evidence type="ECO:0000313" key="5">
    <source>
        <dbReference type="Proteomes" id="UP000094385"/>
    </source>
</evidence>
<dbReference type="GO" id="GO:0005933">
    <property type="term" value="C:cellular bud"/>
    <property type="evidence" value="ECO:0007669"/>
    <property type="project" value="UniProtKB-ARBA"/>
</dbReference>
<dbReference type="GO" id="GO:0005938">
    <property type="term" value="C:cell cortex"/>
    <property type="evidence" value="ECO:0007669"/>
    <property type="project" value="UniProtKB-ARBA"/>
</dbReference>
<keyword evidence="5" id="KW-1185">Reference proteome</keyword>
<dbReference type="SUPFAM" id="SSF48350">
    <property type="entry name" value="GTPase activation domain, GAP"/>
    <property type="match status" value="1"/>
</dbReference>
<sequence>MSQRRNRLFARPTSMVIDQRTIGDLKEESTTYRKSLFNKRSSLNRNSSGTVSSSISITLSNSHLSSSSSSSDVALNNQLSITVSAAVMSPSSSSSTIASMVDTSSGKCSLNSPSEKTRRRDILSRMRSSLDRGRHLPWNRSSKNSSQLSNSEPGSDFRQLPRTEQKNSSYAAFSLREMTRSASALFHFNNSKVRVVSTSISPSMTEDYPSSFDSCTSSTSSPTSSVSSASSPCSPSPVRSHHEEIPATIIETEATEHSTSTPRLSPISRSRRNNGYLSRPQTIVGFFRQSRIFSSTSKSCDVFGMSLRDAVIMTRPEVGRDDSRYWVPAIVTRCINFLNQHGLDEEGLYRISGSVSGIEELKKEFAFYGQEMVLQPEVHDVHTIASLLKAYIRALPEALIPPSPQLFAILTQISEEVPYDAIQRLIATLPVYVRFSIEIPIRHLLTVDRISMFSESFAPILLSSH</sequence>
<gene>
    <name evidence="4" type="ORF">LIPSTDRAFT_101692</name>
</gene>
<dbReference type="InterPro" id="IPR000198">
    <property type="entry name" value="RhoGAP_dom"/>
</dbReference>
<organism evidence="4 5">
    <name type="scientific">Lipomyces starkeyi NRRL Y-11557</name>
    <dbReference type="NCBI Taxonomy" id="675824"/>
    <lineage>
        <taxon>Eukaryota</taxon>
        <taxon>Fungi</taxon>
        <taxon>Dikarya</taxon>
        <taxon>Ascomycota</taxon>
        <taxon>Saccharomycotina</taxon>
        <taxon>Lipomycetes</taxon>
        <taxon>Lipomycetales</taxon>
        <taxon>Lipomycetaceae</taxon>
        <taxon>Lipomyces</taxon>
    </lineage>
</organism>
<dbReference type="Pfam" id="PF00620">
    <property type="entry name" value="RhoGAP"/>
    <property type="match status" value="1"/>
</dbReference>
<evidence type="ECO:0000259" key="3">
    <source>
        <dbReference type="PROSITE" id="PS50238"/>
    </source>
</evidence>
<proteinExistence type="predicted"/>
<name>A0A1E3QFD2_LIPST</name>
<evidence type="ECO:0000256" key="2">
    <source>
        <dbReference type="SAM" id="MobiDB-lite"/>
    </source>
</evidence>
<feature type="compositionally biased region" description="Low complexity" evidence="2">
    <location>
        <begin position="246"/>
        <end position="262"/>
    </location>
</feature>
<dbReference type="InterPro" id="IPR050729">
    <property type="entry name" value="Rho-GAP"/>
</dbReference>
<dbReference type="GO" id="GO:0007165">
    <property type="term" value="P:signal transduction"/>
    <property type="evidence" value="ECO:0007669"/>
    <property type="project" value="InterPro"/>
</dbReference>
<reference evidence="4 5" key="1">
    <citation type="journal article" date="2016" name="Proc. Natl. Acad. Sci. U.S.A.">
        <title>Comparative genomics of biotechnologically important yeasts.</title>
        <authorList>
            <person name="Riley R."/>
            <person name="Haridas S."/>
            <person name="Wolfe K.H."/>
            <person name="Lopes M.R."/>
            <person name="Hittinger C.T."/>
            <person name="Goeker M."/>
            <person name="Salamov A.A."/>
            <person name="Wisecaver J.H."/>
            <person name="Long T.M."/>
            <person name="Calvey C.H."/>
            <person name="Aerts A.L."/>
            <person name="Barry K.W."/>
            <person name="Choi C."/>
            <person name="Clum A."/>
            <person name="Coughlan A.Y."/>
            <person name="Deshpande S."/>
            <person name="Douglass A.P."/>
            <person name="Hanson S.J."/>
            <person name="Klenk H.-P."/>
            <person name="LaButti K.M."/>
            <person name="Lapidus A."/>
            <person name="Lindquist E.A."/>
            <person name="Lipzen A.M."/>
            <person name="Meier-Kolthoff J.P."/>
            <person name="Ohm R.A."/>
            <person name="Otillar R.P."/>
            <person name="Pangilinan J.L."/>
            <person name="Peng Y."/>
            <person name="Rokas A."/>
            <person name="Rosa C.A."/>
            <person name="Scheuner C."/>
            <person name="Sibirny A.A."/>
            <person name="Slot J.C."/>
            <person name="Stielow J.B."/>
            <person name="Sun H."/>
            <person name="Kurtzman C.P."/>
            <person name="Blackwell M."/>
            <person name="Grigoriev I.V."/>
            <person name="Jeffries T.W."/>
        </authorList>
    </citation>
    <scope>NUCLEOTIDE SEQUENCE [LARGE SCALE GENOMIC DNA]</scope>
    <source>
        <strain evidence="4 5">NRRL Y-11557</strain>
    </source>
</reference>
<feature type="region of interest" description="Disordered" evidence="2">
    <location>
        <begin position="92"/>
        <end position="165"/>
    </location>
</feature>
<feature type="region of interest" description="Disordered" evidence="2">
    <location>
        <begin position="202"/>
        <end position="275"/>
    </location>
</feature>
<dbReference type="InterPro" id="IPR008936">
    <property type="entry name" value="Rho_GTPase_activation_prot"/>
</dbReference>
<evidence type="ECO:0000256" key="1">
    <source>
        <dbReference type="ARBA" id="ARBA00022468"/>
    </source>
</evidence>